<dbReference type="OrthoDB" id="3175275at2"/>
<dbReference type="CDD" id="cd18683">
    <property type="entry name" value="PIN_VapC-like"/>
    <property type="match status" value="1"/>
</dbReference>
<sequence length="132" mass="14830">MIAVDTNVLLRYFVHDDHAQFESAKRFFNERTSTEPAYISLVVLAEFAWVLRRRYRYSSAQVLGLLQALLDTAELSFELEDVLAPYFSGMKELKGDVADHLVALSSMRAACSHSVTFDRAASKAVHGMELLA</sequence>
<dbReference type="InterPro" id="IPR029060">
    <property type="entry name" value="PIN-like_dom_sf"/>
</dbReference>
<feature type="domain" description="PIN" evidence="1">
    <location>
        <begin position="2"/>
        <end position="123"/>
    </location>
</feature>
<name>A0A317PC72_9HYPH</name>
<evidence type="ECO:0000259" key="1">
    <source>
        <dbReference type="Pfam" id="PF01850"/>
    </source>
</evidence>
<dbReference type="EMBL" id="QGTR01000010">
    <property type="protein sequence ID" value="PWV95493.1"/>
    <property type="molecule type" value="Genomic_DNA"/>
</dbReference>
<reference evidence="2 3" key="1">
    <citation type="submission" date="2018-05" db="EMBL/GenBank/DDBJ databases">
        <title>Genomic Encyclopedia of Type Strains, Phase IV (KMG-IV): sequencing the most valuable type-strain genomes for metagenomic binning, comparative biology and taxonomic classification.</title>
        <authorList>
            <person name="Goeker M."/>
        </authorList>
    </citation>
    <scope>NUCLEOTIDE SEQUENCE [LARGE SCALE GENOMIC DNA]</scope>
    <source>
        <strain evidence="2 3">DSM 16791</strain>
    </source>
</reference>
<evidence type="ECO:0000313" key="3">
    <source>
        <dbReference type="Proteomes" id="UP000246352"/>
    </source>
</evidence>
<gene>
    <name evidence="2" type="ORF">DFR52_11021</name>
</gene>
<keyword evidence="3" id="KW-1185">Reference proteome</keyword>
<dbReference type="Gene3D" id="3.40.50.1010">
    <property type="entry name" value="5'-nuclease"/>
    <property type="match status" value="1"/>
</dbReference>
<dbReference type="AlphaFoldDB" id="A0A317PC72"/>
<proteinExistence type="predicted"/>
<comment type="caution">
    <text evidence="2">The sequence shown here is derived from an EMBL/GenBank/DDBJ whole genome shotgun (WGS) entry which is preliminary data.</text>
</comment>
<dbReference type="SUPFAM" id="SSF88723">
    <property type="entry name" value="PIN domain-like"/>
    <property type="match status" value="1"/>
</dbReference>
<protein>
    <submittedName>
        <fullName evidence="2">Putative nucleic-acid-binding protein</fullName>
    </submittedName>
</protein>
<dbReference type="InterPro" id="IPR002716">
    <property type="entry name" value="PIN_dom"/>
</dbReference>
<dbReference type="RefSeq" id="WP_158285032.1">
    <property type="nucleotide sequence ID" value="NZ_QGTR01000010.1"/>
</dbReference>
<evidence type="ECO:0000313" key="2">
    <source>
        <dbReference type="EMBL" id="PWV95493.1"/>
    </source>
</evidence>
<organism evidence="2 3">
    <name type="scientific">Hoeflea marina</name>
    <dbReference type="NCBI Taxonomy" id="274592"/>
    <lineage>
        <taxon>Bacteria</taxon>
        <taxon>Pseudomonadati</taxon>
        <taxon>Pseudomonadota</taxon>
        <taxon>Alphaproteobacteria</taxon>
        <taxon>Hyphomicrobiales</taxon>
        <taxon>Rhizobiaceae</taxon>
        <taxon>Hoeflea</taxon>
    </lineage>
</organism>
<dbReference type="Proteomes" id="UP000246352">
    <property type="component" value="Unassembled WGS sequence"/>
</dbReference>
<accession>A0A317PC72</accession>
<dbReference type="Pfam" id="PF01850">
    <property type="entry name" value="PIN"/>
    <property type="match status" value="1"/>
</dbReference>